<organism evidence="11 12">
    <name type="scientific">Daphnia galeata</name>
    <dbReference type="NCBI Taxonomy" id="27404"/>
    <lineage>
        <taxon>Eukaryota</taxon>
        <taxon>Metazoa</taxon>
        <taxon>Ecdysozoa</taxon>
        <taxon>Arthropoda</taxon>
        <taxon>Crustacea</taxon>
        <taxon>Branchiopoda</taxon>
        <taxon>Diplostraca</taxon>
        <taxon>Cladocera</taxon>
        <taxon>Anomopoda</taxon>
        <taxon>Daphniidae</taxon>
        <taxon>Daphnia</taxon>
    </lineage>
</organism>
<dbReference type="Pfam" id="PF01762">
    <property type="entry name" value="Galactosyl_T"/>
    <property type="match status" value="1"/>
</dbReference>
<dbReference type="EMBL" id="CAKKLH010000278">
    <property type="protein sequence ID" value="CAH0107711.1"/>
    <property type="molecule type" value="Genomic_DNA"/>
</dbReference>
<dbReference type="InterPro" id="IPR002659">
    <property type="entry name" value="Glyco_trans_31"/>
</dbReference>
<dbReference type="GO" id="GO:0016758">
    <property type="term" value="F:hexosyltransferase activity"/>
    <property type="evidence" value="ECO:0007669"/>
    <property type="project" value="InterPro"/>
</dbReference>
<evidence type="ECO:0000256" key="9">
    <source>
        <dbReference type="ARBA" id="ARBA00023136"/>
    </source>
</evidence>
<comment type="caution">
    <text evidence="11">The sequence shown here is derived from an EMBL/GenBank/DDBJ whole genome shotgun (WGS) entry which is preliminary data.</text>
</comment>
<protein>
    <recommendedName>
        <fullName evidence="10">Hexosyltransferase</fullName>
        <ecNumber evidence="10">2.4.1.-</ecNumber>
    </recommendedName>
</protein>
<keyword evidence="6" id="KW-0735">Signal-anchor</keyword>
<evidence type="ECO:0000313" key="11">
    <source>
        <dbReference type="EMBL" id="CAH0107711.1"/>
    </source>
</evidence>
<evidence type="ECO:0000256" key="5">
    <source>
        <dbReference type="ARBA" id="ARBA00022692"/>
    </source>
</evidence>
<evidence type="ECO:0000256" key="2">
    <source>
        <dbReference type="ARBA" id="ARBA00008661"/>
    </source>
</evidence>
<keyword evidence="12" id="KW-1185">Reference proteome</keyword>
<evidence type="ECO:0000256" key="1">
    <source>
        <dbReference type="ARBA" id="ARBA00004323"/>
    </source>
</evidence>
<name>A0A8J2WLU3_9CRUS</name>
<dbReference type="EC" id="2.4.1.-" evidence="10"/>
<evidence type="ECO:0000256" key="6">
    <source>
        <dbReference type="ARBA" id="ARBA00022968"/>
    </source>
</evidence>
<keyword evidence="4" id="KW-0808">Transferase</keyword>
<comment type="subcellular location">
    <subcellularLocation>
        <location evidence="1 10">Golgi apparatus membrane</location>
        <topology evidence="1 10">Single-pass type II membrane protein</topology>
    </subcellularLocation>
</comment>
<dbReference type="GO" id="GO:0006493">
    <property type="term" value="P:protein O-linked glycosylation"/>
    <property type="evidence" value="ECO:0007669"/>
    <property type="project" value="TreeGrafter"/>
</dbReference>
<dbReference type="Gene3D" id="3.90.550.50">
    <property type="match status" value="1"/>
</dbReference>
<accession>A0A8J2WLU3</accession>
<dbReference type="AlphaFoldDB" id="A0A8J2WLU3"/>
<comment type="similarity">
    <text evidence="2 10">Belongs to the glycosyltransferase 31 family.</text>
</comment>
<evidence type="ECO:0000256" key="7">
    <source>
        <dbReference type="ARBA" id="ARBA00022989"/>
    </source>
</evidence>
<evidence type="ECO:0000256" key="3">
    <source>
        <dbReference type="ARBA" id="ARBA00022676"/>
    </source>
</evidence>
<keyword evidence="7" id="KW-1133">Transmembrane helix</keyword>
<dbReference type="Proteomes" id="UP000789390">
    <property type="component" value="Unassembled WGS sequence"/>
</dbReference>
<sequence>MGGSFNWIDSIRFPNRLNKSFENSNKINNESFIYEDLIQVDMLDTYMNLTLKSVALLHWSFHFCSGARFILKCDDDIYINVRNLHVVIQQLDSKTPRVYGTAVTHLKPLRPALNNKSNQPADDSDKWIVNQEMWPWSTYPTYVSGGCYLINSRAIGPLLAAAQTTPYFPFEDLYVNGLCARKAKMLGSIFDVVDDLLDEEFWLVANYVTWLTICAEEMAASHLATELYFNKHQSYHKWSVIFNWTAMIE</sequence>
<dbReference type="GO" id="GO:0000139">
    <property type="term" value="C:Golgi membrane"/>
    <property type="evidence" value="ECO:0007669"/>
    <property type="project" value="UniProtKB-SubCell"/>
</dbReference>
<keyword evidence="3 10" id="KW-0328">Glycosyltransferase</keyword>
<reference evidence="11" key="1">
    <citation type="submission" date="2021-11" db="EMBL/GenBank/DDBJ databases">
        <authorList>
            <person name="Schell T."/>
        </authorList>
    </citation>
    <scope>NUCLEOTIDE SEQUENCE</scope>
    <source>
        <strain evidence="11">M5</strain>
    </source>
</reference>
<proteinExistence type="inferred from homology"/>
<evidence type="ECO:0000256" key="8">
    <source>
        <dbReference type="ARBA" id="ARBA00023034"/>
    </source>
</evidence>
<evidence type="ECO:0000313" key="12">
    <source>
        <dbReference type="Proteomes" id="UP000789390"/>
    </source>
</evidence>
<keyword evidence="5" id="KW-0812">Transmembrane</keyword>
<dbReference type="OrthoDB" id="6356054at2759"/>
<keyword evidence="8 10" id="KW-0333">Golgi apparatus</keyword>
<keyword evidence="9" id="KW-0472">Membrane</keyword>
<dbReference type="PANTHER" id="PTHR11214:SF334">
    <property type="entry name" value="HEXOSYLTRANSFERASE"/>
    <property type="match status" value="1"/>
</dbReference>
<evidence type="ECO:0000256" key="10">
    <source>
        <dbReference type="RuleBase" id="RU363063"/>
    </source>
</evidence>
<evidence type="ECO:0000256" key="4">
    <source>
        <dbReference type="ARBA" id="ARBA00022679"/>
    </source>
</evidence>
<gene>
    <name evidence="11" type="ORF">DGAL_LOCUS11041</name>
</gene>
<dbReference type="PANTHER" id="PTHR11214">
    <property type="entry name" value="BETA-1,3-N-ACETYLGLUCOSAMINYLTRANSFERASE"/>
    <property type="match status" value="1"/>
</dbReference>